<dbReference type="InterPro" id="IPR011051">
    <property type="entry name" value="RmlC_Cupin_sf"/>
</dbReference>
<evidence type="ECO:0000313" key="7">
    <source>
        <dbReference type="EMBL" id="KAL0487214.1"/>
    </source>
</evidence>
<keyword evidence="3" id="KW-1133">Transmembrane helix</keyword>
<dbReference type="InterPro" id="IPR014710">
    <property type="entry name" value="RmlC-like_jellyroll"/>
</dbReference>
<dbReference type="AlphaFoldDB" id="A0AAW2ZAJ4"/>
<dbReference type="PANTHER" id="PTHR13903:SF31">
    <property type="entry name" value="CUPIN-DOMAIN CONTAINING PROTEIN"/>
    <property type="match status" value="1"/>
</dbReference>
<evidence type="ECO:0000256" key="2">
    <source>
        <dbReference type="RuleBase" id="RU003457"/>
    </source>
</evidence>
<name>A0AAW2ZAJ4_9EUKA</name>
<feature type="transmembrane region" description="Helical" evidence="3">
    <location>
        <begin position="12"/>
        <end position="32"/>
    </location>
</feature>
<feature type="domain" description="Pirin N-terminal" evidence="4">
    <location>
        <begin position="89"/>
        <end position="161"/>
    </location>
</feature>
<protein>
    <submittedName>
        <fullName evidence="6">Pirin-like protein</fullName>
    </submittedName>
</protein>
<dbReference type="EMBL" id="JAOPGA020001316">
    <property type="protein sequence ID" value="KAL0487214.1"/>
    <property type="molecule type" value="Genomic_DNA"/>
</dbReference>
<comment type="caution">
    <text evidence="6">The sequence shown here is derived from an EMBL/GenBank/DDBJ whole genome shotgun (WGS) entry which is preliminary data.</text>
</comment>
<dbReference type="Gene3D" id="2.60.120.10">
    <property type="entry name" value="Jelly Rolls"/>
    <property type="match status" value="2"/>
</dbReference>
<dbReference type="PANTHER" id="PTHR13903">
    <property type="entry name" value="PIRIN-RELATED"/>
    <property type="match status" value="1"/>
</dbReference>
<dbReference type="CDD" id="cd02247">
    <property type="entry name" value="cupin_pirin_C"/>
    <property type="match status" value="1"/>
</dbReference>
<gene>
    <name evidence="6" type="ORF">AKO1_001683</name>
    <name evidence="7" type="ORF">AKO1_012166</name>
</gene>
<evidence type="ECO:0000256" key="3">
    <source>
        <dbReference type="SAM" id="Phobius"/>
    </source>
</evidence>
<evidence type="ECO:0000256" key="1">
    <source>
        <dbReference type="ARBA" id="ARBA00008416"/>
    </source>
</evidence>
<reference evidence="6 8" key="1">
    <citation type="submission" date="2024-03" db="EMBL/GenBank/DDBJ databases">
        <title>The Acrasis kona genome and developmental transcriptomes reveal deep origins of eukaryotic multicellular pathways.</title>
        <authorList>
            <person name="Sheikh S."/>
            <person name="Fu C.-J."/>
            <person name="Brown M.W."/>
            <person name="Baldauf S.L."/>
        </authorList>
    </citation>
    <scope>NUCLEOTIDE SEQUENCE [LARGE SCALE GENOMIC DNA]</scope>
    <source>
        <strain evidence="6 8">ATCC MYA-3509</strain>
    </source>
</reference>
<organism evidence="6 8">
    <name type="scientific">Acrasis kona</name>
    <dbReference type="NCBI Taxonomy" id="1008807"/>
    <lineage>
        <taxon>Eukaryota</taxon>
        <taxon>Discoba</taxon>
        <taxon>Heterolobosea</taxon>
        <taxon>Tetramitia</taxon>
        <taxon>Eutetramitia</taxon>
        <taxon>Acrasidae</taxon>
        <taxon>Acrasis</taxon>
    </lineage>
</organism>
<dbReference type="InterPro" id="IPR003829">
    <property type="entry name" value="Pirin_N_dom"/>
</dbReference>
<evidence type="ECO:0000259" key="4">
    <source>
        <dbReference type="Pfam" id="PF02678"/>
    </source>
</evidence>
<evidence type="ECO:0000313" key="6">
    <source>
        <dbReference type="EMBL" id="KAL0485925.1"/>
    </source>
</evidence>
<keyword evidence="8" id="KW-1185">Reference proteome</keyword>
<comment type="similarity">
    <text evidence="1 2">Belongs to the pirin family.</text>
</comment>
<sequence length="324" mass="36585">MSRKTPTKRKFSITASRVAVLLFILFSSYILFNIKRQQMSTDKQTVQLLSIENVESVTPLPGNEQSDRKNAVIMPGKFEQYDPFLLMFEDWIGRNKGFEDHPHRGIETVTLVLEGQIEHGDNRGNFGVLNVGDVQWMTAGSGLEHREMPHGNGGRTLQLWLNLPPDHKMTTPRYQDIRATSMPTIEEEGVKIRLISGSLEGKTSSTQNIVKTLCLEGFIKKGFSKTIHIPSKYHSFLYLISGRGKFGKEKKSVSHGHVIWTRSNEDGLLFVESEEDLHFFFAGGEPIKAPVVAHGPFVMNSKEQIMQAFSDYRSGKFGGQVRKK</sequence>
<evidence type="ECO:0000259" key="5">
    <source>
        <dbReference type="Pfam" id="PF05726"/>
    </source>
</evidence>
<accession>A0AAW2ZAJ4</accession>
<evidence type="ECO:0000313" key="8">
    <source>
        <dbReference type="Proteomes" id="UP001431209"/>
    </source>
</evidence>
<feature type="domain" description="Pirin C-terminal" evidence="5">
    <location>
        <begin position="219"/>
        <end position="318"/>
    </location>
</feature>
<dbReference type="Pfam" id="PF05726">
    <property type="entry name" value="Pirin_C"/>
    <property type="match status" value="1"/>
</dbReference>
<dbReference type="CDD" id="cd02909">
    <property type="entry name" value="cupin_pirin_N"/>
    <property type="match status" value="1"/>
</dbReference>
<dbReference type="EMBL" id="JAOPGA020001186">
    <property type="protein sequence ID" value="KAL0485925.1"/>
    <property type="molecule type" value="Genomic_DNA"/>
</dbReference>
<dbReference type="SUPFAM" id="SSF51182">
    <property type="entry name" value="RmlC-like cupins"/>
    <property type="match status" value="1"/>
</dbReference>
<dbReference type="Proteomes" id="UP001431209">
    <property type="component" value="Unassembled WGS sequence"/>
</dbReference>
<proteinExistence type="inferred from homology"/>
<dbReference type="InterPro" id="IPR012093">
    <property type="entry name" value="Pirin"/>
</dbReference>
<keyword evidence="3" id="KW-0472">Membrane</keyword>
<keyword evidence="3" id="KW-0812">Transmembrane</keyword>
<dbReference type="InterPro" id="IPR008778">
    <property type="entry name" value="Pirin_C_dom"/>
</dbReference>
<dbReference type="Pfam" id="PF02678">
    <property type="entry name" value="Pirin"/>
    <property type="match status" value="1"/>
</dbReference>